<evidence type="ECO:0000256" key="5">
    <source>
        <dbReference type="ARBA" id="ARBA00022840"/>
    </source>
</evidence>
<feature type="domain" description="UvrD-like helicase C-terminal" evidence="15">
    <location>
        <begin position="278"/>
        <end position="540"/>
    </location>
</feature>
<dbReference type="Pfam" id="PF00580">
    <property type="entry name" value="UvrD-helicase"/>
    <property type="match status" value="1"/>
</dbReference>
<keyword evidence="5 12" id="KW-0067">ATP-binding</keyword>
<evidence type="ECO:0000256" key="10">
    <source>
        <dbReference type="ARBA" id="ARBA00034923"/>
    </source>
</evidence>
<keyword evidence="4 12" id="KW-0347">Helicase</keyword>
<evidence type="ECO:0000256" key="8">
    <source>
        <dbReference type="ARBA" id="ARBA00034617"/>
    </source>
</evidence>
<keyword evidence="3 12" id="KW-0378">Hydrolase</keyword>
<dbReference type="Gene3D" id="3.40.50.300">
    <property type="entry name" value="P-loop containing nucleotide triphosphate hydrolases"/>
    <property type="match status" value="2"/>
</dbReference>
<evidence type="ECO:0000256" key="7">
    <source>
        <dbReference type="ARBA" id="ARBA00023235"/>
    </source>
</evidence>
<keyword evidence="2 12" id="KW-0547">Nucleotide-binding</keyword>
<dbReference type="Proteomes" id="UP001596495">
    <property type="component" value="Unassembled WGS sequence"/>
</dbReference>
<evidence type="ECO:0000259" key="14">
    <source>
        <dbReference type="PROSITE" id="PS51198"/>
    </source>
</evidence>
<dbReference type="RefSeq" id="WP_382259815.1">
    <property type="nucleotide sequence ID" value="NZ_JBHTBX010000015.1"/>
</dbReference>
<evidence type="ECO:0000256" key="2">
    <source>
        <dbReference type="ARBA" id="ARBA00022741"/>
    </source>
</evidence>
<gene>
    <name evidence="16" type="ORF">ACFQNJ_16940</name>
</gene>
<keyword evidence="6" id="KW-0238">DNA-binding</keyword>
<dbReference type="GO" id="GO:0016787">
    <property type="term" value="F:hydrolase activity"/>
    <property type="evidence" value="ECO:0007669"/>
    <property type="project" value="UniProtKB-KW"/>
</dbReference>
<protein>
    <recommendedName>
        <fullName evidence="9">DNA 3'-5' helicase</fullName>
        <ecNumber evidence="9">5.6.2.4</ecNumber>
    </recommendedName>
    <alternativeName>
        <fullName evidence="10">DNA 3'-5' helicase II</fullName>
    </alternativeName>
</protein>
<evidence type="ECO:0000256" key="9">
    <source>
        <dbReference type="ARBA" id="ARBA00034808"/>
    </source>
</evidence>
<dbReference type="Gene3D" id="1.10.486.10">
    <property type="entry name" value="PCRA, domain 4"/>
    <property type="match status" value="1"/>
</dbReference>
<feature type="binding site" evidence="12">
    <location>
        <begin position="27"/>
        <end position="34"/>
    </location>
    <ligand>
        <name>ATP</name>
        <dbReference type="ChEBI" id="CHEBI:30616"/>
    </ligand>
</feature>
<comment type="similarity">
    <text evidence="1">Belongs to the helicase family. UvrD subfamily.</text>
</comment>
<reference evidence="17" key="1">
    <citation type="journal article" date="2019" name="Int. J. Syst. Evol. Microbiol.">
        <title>The Global Catalogue of Microorganisms (GCM) 10K type strain sequencing project: providing services to taxonomists for standard genome sequencing and annotation.</title>
        <authorList>
            <consortium name="The Broad Institute Genomics Platform"/>
            <consortium name="The Broad Institute Genome Sequencing Center for Infectious Disease"/>
            <person name="Wu L."/>
            <person name="Ma J."/>
        </authorList>
    </citation>
    <scope>NUCLEOTIDE SEQUENCE [LARGE SCALE GENOMIC DNA]</scope>
    <source>
        <strain evidence="17">CCUG 54518</strain>
    </source>
</reference>
<dbReference type="PANTHER" id="PTHR11070:SF2">
    <property type="entry name" value="ATP-DEPENDENT DNA HELICASE SRS2"/>
    <property type="match status" value="1"/>
</dbReference>
<dbReference type="PROSITE" id="PS51198">
    <property type="entry name" value="UVRD_HELICASE_ATP_BIND"/>
    <property type="match status" value="1"/>
</dbReference>
<name>A0ABW2RDM5_9BURK</name>
<dbReference type="PANTHER" id="PTHR11070">
    <property type="entry name" value="UVRD / RECB / PCRA DNA HELICASE FAMILY MEMBER"/>
    <property type="match status" value="1"/>
</dbReference>
<keyword evidence="7" id="KW-0413">Isomerase</keyword>
<evidence type="ECO:0000256" key="3">
    <source>
        <dbReference type="ARBA" id="ARBA00022801"/>
    </source>
</evidence>
<evidence type="ECO:0000256" key="11">
    <source>
        <dbReference type="ARBA" id="ARBA00048988"/>
    </source>
</evidence>
<evidence type="ECO:0000256" key="4">
    <source>
        <dbReference type="ARBA" id="ARBA00022806"/>
    </source>
</evidence>
<comment type="catalytic activity">
    <reaction evidence="8">
        <text>Couples ATP hydrolysis with the unwinding of duplex DNA by translocating in the 3'-5' direction.</text>
        <dbReference type="EC" id="5.6.2.4"/>
    </reaction>
</comment>
<dbReference type="CDD" id="cd17932">
    <property type="entry name" value="DEXQc_UvrD"/>
    <property type="match status" value="1"/>
</dbReference>
<keyword evidence="17" id="KW-1185">Reference proteome</keyword>
<dbReference type="SUPFAM" id="SSF52540">
    <property type="entry name" value="P-loop containing nucleoside triphosphate hydrolases"/>
    <property type="match status" value="1"/>
</dbReference>
<accession>A0ABW2RDM5</accession>
<evidence type="ECO:0000256" key="6">
    <source>
        <dbReference type="ARBA" id="ARBA00023125"/>
    </source>
</evidence>
<dbReference type="EC" id="5.6.2.4" evidence="9"/>
<dbReference type="InterPro" id="IPR014016">
    <property type="entry name" value="UvrD-like_ATP-bd"/>
</dbReference>
<dbReference type="InterPro" id="IPR013986">
    <property type="entry name" value="DExx_box_DNA_helicase_dom_sf"/>
</dbReference>
<comment type="catalytic activity">
    <reaction evidence="11">
        <text>ATP + H2O = ADP + phosphate + H(+)</text>
        <dbReference type="Rhea" id="RHEA:13065"/>
        <dbReference type="ChEBI" id="CHEBI:15377"/>
        <dbReference type="ChEBI" id="CHEBI:15378"/>
        <dbReference type="ChEBI" id="CHEBI:30616"/>
        <dbReference type="ChEBI" id="CHEBI:43474"/>
        <dbReference type="ChEBI" id="CHEBI:456216"/>
        <dbReference type="EC" id="5.6.2.4"/>
    </reaction>
</comment>
<proteinExistence type="inferred from homology"/>
<comment type="caution">
    <text evidence="16">The sequence shown here is derived from an EMBL/GenBank/DDBJ whole genome shotgun (WGS) entry which is preliminary data.</text>
</comment>
<evidence type="ECO:0000256" key="12">
    <source>
        <dbReference type="PROSITE-ProRule" id="PRU00560"/>
    </source>
</evidence>
<dbReference type="PROSITE" id="PS51217">
    <property type="entry name" value="UVRD_HELICASE_CTER"/>
    <property type="match status" value="1"/>
</dbReference>
<feature type="region of interest" description="Disordered" evidence="13">
    <location>
        <begin position="589"/>
        <end position="619"/>
    </location>
</feature>
<evidence type="ECO:0000313" key="16">
    <source>
        <dbReference type="EMBL" id="MFC7436196.1"/>
    </source>
</evidence>
<feature type="domain" description="UvrD-like helicase ATP-binding" evidence="14">
    <location>
        <begin position="6"/>
        <end position="277"/>
    </location>
</feature>
<dbReference type="InterPro" id="IPR000212">
    <property type="entry name" value="DNA_helicase_UvrD/REP"/>
</dbReference>
<dbReference type="Pfam" id="PF13361">
    <property type="entry name" value="UvrD_C"/>
    <property type="match status" value="2"/>
</dbReference>
<evidence type="ECO:0000259" key="15">
    <source>
        <dbReference type="PROSITE" id="PS51217"/>
    </source>
</evidence>
<organism evidence="16 17">
    <name type="scientific">Hydrogenophaga bisanensis</name>
    <dbReference type="NCBI Taxonomy" id="439611"/>
    <lineage>
        <taxon>Bacteria</taxon>
        <taxon>Pseudomonadati</taxon>
        <taxon>Pseudomonadota</taxon>
        <taxon>Betaproteobacteria</taxon>
        <taxon>Burkholderiales</taxon>
        <taxon>Comamonadaceae</taxon>
        <taxon>Hydrogenophaga</taxon>
    </lineage>
</organism>
<evidence type="ECO:0000256" key="1">
    <source>
        <dbReference type="ARBA" id="ARBA00009922"/>
    </source>
</evidence>
<dbReference type="GO" id="GO:0004386">
    <property type="term" value="F:helicase activity"/>
    <property type="evidence" value="ECO:0007669"/>
    <property type="project" value="UniProtKB-KW"/>
</dbReference>
<dbReference type="InterPro" id="IPR027417">
    <property type="entry name" value="P-loop_NTPase"/>
</dbReference>
<dbReference type="Gene3D" id="1.10.10.160">
    <property type="match status" value="1"/>
</dbReference>
<dbReference type="EMBL" id="JBHTBX010000015">
    <property type="protein sequence ID" value="MFC7436196.1"/>
    <property type="molecule type" value="Genomic_DNA"/>
</dbReference>
<evidence type="ECO:0000313" key="17">
    <source>
        <dbReference type="Proteomes" id="UP001596495"/>
    </source>
</evidence>
<evidence type="ECO:0000256" key="13">
    <source>
        <dbReference type="SAM" id="MobiDB-lite"/>
    </source>
</evidence>
<sequence length="619" mass="67895">MIDAQIASLNQEQKEVALCDTHCLAVAAPGSGKTKTLAVKAARLLTTGQTVTAVTFTRDAALELRDRIIDLAGADKITRLLVGTFHSIDMLMAFPGRSKTGMGRDILAAGYSRLDRKWEIVKESMRRSIVERSIKQSELGIEVDQATADIEAIKAGHRAAANEQEHALVQTYTALLQRHGVIDFQDILLETNRAIKSGKISPLQTAHLMIDEFQDTDLPQYEWAMLHAKGGSVLTAVGDDDQSIYGFRRALGYKGMVDFVSELGAQRIILGTNYRSHAEVLNPARQLIRINDDRMDKDLVSFKGPGGSVYWDRYSDRLAEAKRCVKWAAEALEQNRTVGILARTNKRLDEIEAICLKEDIPFVRAEGGSIVNSPEMGVIMALISVITDDEACDLDQVLAWCGCTEEELSSLHKVIGKRGLATLTRKQLEQAALSATTKKLIAMLARRREEWRTILAAGVKFVLDGVLEVLKAPVSENKASVKTLTIAREVFAKSLGTDPGNTALRARVKALQNKRSTGKEEGGDPKTPKVYLMTAHGSKGLEWDHVWIVGAEEGAFPDEGSSVQEERRLFFVAMTRARAHLMVSASGSKPTSAFIGEAGMDRLPDQKTEGSESQQPQLA</sequence>
<feature type="compositionally biased region" description="Basic and acidic residues" evidence="13">
    <location>
        <begin position="599"/>
        <end position="610"/>
    </location>
</feature>
<dbReference type="InterPro" id="IPR014017">
    <property type="entry name" value="DNA_helicase_UvrD-like_C"/>
</dbReference>